<proteinExistence type="predicted"/>
<dbReference type="GO" id="GO:0004672">
    <property type="term" value="F:protein kinase activity"/>
    <property type="evidence" value="ECO:0007669"/>
    <property type="project" value="InterPro"/>
</dbReference>
<organism evidence="8 9">
    <name type="scientific">Zingiber officinale</name>
    <name type="common">Ginger</name>
    <name type="synonym">Amomum zingiber</name>
    <dbReference type="NCBI Taxonomy" id="94328"/>
    <lineage>
        <taxon>Eukaryota</taxon>
        <taxon>Viridiplantae</taxon>
        <taxon>Streptophyta</taxon>
        <taxon>Embryophyta</taxon>
        <taxon>Tracheophyta</taxon>
        <taxon>Spermatophyta</taxon>
        <taxon>Magnoliopsida</taxon>
        <taxon>Liliopsida</taxon>
        <taxon>Zingiberales</taxon>
        <taxon>Zingiberaceae</taxon>
        <taxon>Zingiber</taxon>
    </lineage>
</organism>
<feature type="transmembrane region" description="Helical" evidence="6">
    <location>
        <begin position="126"/>
        <end position="146"/>
    </location>
</feature>
<keyword evidence="2" id="KW-0732">Signal</keyword>
<evidence type="ECO:0000256" key="3">
    <source>
        <dbReference type="ARBA" id="ARBA00022737"/>
    </source>
</evidence>
<keyword evidence="3" id="KW-0677">Repeat</keyword>
<dbReference type="SUPFAM" id="SSF56112">
    <property type="entry name" value="Protein kinase-like (PK-like)"/>
    <property type="match status" value="1"/>
</dbReference>
<accession>A0A8J5I1I7</accession>
<evidence type="ECO:0000256" key="6">
    <source>
        <dbReference type="SAM" id="Phobius"/>
    </source>
</evidence>
<dbReference type="PANTHER" id="PTHR45974:SF266">
    <property type="entry name" value="LEUCINE-RICH REPEAT RECEPTOR PROTEIN KINASE HPCA1"/>
    <property type="match status" value="1"/>
</dbReference>
<dbReference type="InterPro" id="IPR032675">
    <property type="entry name" value="LRR_dom_sf"/>
</dbReference>
<keyword evidence="9" id="KW-1185">Reference proteome</keyword>
<name>A0A8J5I1I7_ZINOF</name>
<dbReference type="Proteomes" id="UP000734854">
    <property type="component" value="Unassembled WGS sequence"/>
</dbReference>
<dbReference type="AlphaFoldDB" id="A0A8J5I1I7"/>
<feature type="transmembrane region" description="Helical" evidence="6">
    <location>
        <begin position="24"/>
        <end position="46"/>
    </location>
</feature>
<evidence type="ECO:0000256" key="2">
    <source>
        <dbReference type="ARBA" id="ARBA00022729"/>
    </source>
</evidence>
<keyword evidence="4 6" id="KW-0472">Membrane</keyword>
<protein>
    <recommendedName>
        <fullName evidence="7">Serine-threonine/tyrosine-protein kinase catalytic domain-containing protein</fullName>
    </recommendedName>
</protein>
<dbReference type="InterPro" id="IPR011009">
    <property type="entry name" value="Kinase-like_dom_sf"/>
</dbReference>
<dbReference type="Pfam" id="PF07714">
    <property type="entry name" value="PK_Tyr_Ser-Thr"/>
    <property type="match status" value="1"/>
</dbReference>
<evidence type="ECO:0000256" key="5">
    <source>
        <dbReference type="ARBA" id="ARBA00023180"/>
    </source>
</evidence>
<evidence type="ECO:0000256" key="1">
    <source>
        <dbReference type="ARBA" id="ARBA00004370"/>
    </source>
</evidence>
<evidence type="ECO:0000313" key="9">
    <source>
        <dbReference type="Proteomes" id="UP000734854"/>
    </source>
</evidence>
<comment type="subcellular location">
    <subcellularLocation>
        <location evidence="1">Membrane</location>
    </subcellularLocation>
</comment>
<reference evidence="8 9" key="1">
    <citation type="submission" date="2020-08" db="EMBL/GenBank/DDBJ databases">
        <title>Plant Genome Project.</title>
        <authorList>
            <person name="Zhang R.-G."/>
        </authorList>
    </citation>
    <scope>NUCLEOTIDE SEQUENCE [LARGE SCALE GENOMIC DNA]</scope>
    <source>
        <tissue evidence="8">Rhizome</tissue>
    </source>
</reference>
<dbReference type="EMBL" id="JACMSC010000002">
    <property type="protein sequence ID" value="KAG6531696.1"/>
    <property type="molecule type" value="Genomic_DNA"/>
</dbReference>
<sequence>MQPQILNLFQCEQNNRYSLSLSPAMASASPLLVTFFCFLLLSFTILTTSPSSLIEELNRPPPPDFAATVAANCARDPSLRYCNYSADLPNIYKSTVVARHLCVESRNPDCNRSFPRIDLRSRPNLAPLYLSFAFFWAYCPSSVLAIDLANNSLAGAFPSAILLCTHILSLDLSDNALAGDVPVDLLSNLHNLSSLNLSYNHFSECGSDCAPFFRLFNSSSFIHSGLRPEDHRHSSEITATVLLLTGVLACIFFLLCIVCVLVRRRKGDRYRFTSEALREATRGFGESNLIRKGEKEDLYVGRLRNGLQIEVQVQRGRFSKAFRRAFEEDFRSLLRLRHRNLAKVIGWCNERELLAVVVQMAHICSVEEWLLLQSPPWKQRLKVLMGVVDGVCYLEEHWPRVGYDIRTRSISLTREIEPLISKVRVGNSDSESKKVRRLGLFVLELIANKRPREVFEAGETGLIEWVKVQFPAQLKKLIDEKMKPTATALEQIRQIISVALEAAADASSSTMSHVCRLLRKACAVDQEIHKQTRSRSHKHY</sequence>
<feature type="domain" description="Serine-threonine/tyrosine-protein kinase catalytic" evidence="7">
    <location>
        <begin position="298"/>
        <end position="413"/>
    </location>
</feature>
<dbReference type="Gene3D" id="3.80.10.10">
    <property type="entry name" value="Ribonuclease Inhibitor"/>
    <property type="match status" value="1"/>
</dbReference>
<feature type="transmembrane region" description="Helical" evidence="6">
    <location>
        <begin position="237"/>
        <end position="262"/>
    </location>
</feature>
<evidence type="ECO:0000259" key="7">
    <source>
        <dbReference type="Pfam" id="PF07714"/>
    </source>
</evidence>
<dbReference type="GO" id="GO:0016020">
    <property type="term" value="C:membrane"/>
    <property type="evidence" value="ECO:0007669"/>
    <property type="project" value="UniProtKB-SubCell"/>
</dbReference>
<dbReference type="SUPFAM" id="SSF52058">
    <property type="entry name" value="L domain-like"/>
    <property type="match status" value="1"/>
</dbReference>
<evidence type="ECO:0000256" key="4">
    <source>
        <dbReference type="ARBA" id="ARBA00023136"/>
    </source>
</evidence>
<dbReference type="Gene3D" id="3.30.200.20">
    <property type="entry name" value="Phosphorylase Kinase, domain 1"/>
    <property type="match status" value="1"/>
</dbReference>
<comment type="caution">
    <text evidence="8">The sequence shown here is derived from an EMBL/GenBank/DDBJ whole genome shotgun (WGS) entry which is preliminary data.</text>
</comment>
<gene>
    <name evidence="8" type="ORF">ZIOFF_005515</name>
</gene>
<keyword evidence="6" id="KW-0812">Transmembrane</keyword>
<dbReference type="PANTHER" id="PTHR45974">
    <property type="entry name" value="RECEPTOR-LIKE PROTEIN 55"/>
    <property type="match status" value="1"/>
</dbReference>
<keyword evidence="6" id="KW-1133">Transmembrane helix</keyword>
<keyword evidence="5" id="KW-0325">Glycoprotein</keyword>
<dbReference type="InterPro" id="IPR001245">
    <property type="entry name" value="Ser-Thr/Tyr_kinase_cat_dom"/>
</dbReference>
<evidence type="ECO:0000313" key="8">
    <source>
        <dbReference type="EMBL" id="KAG6531696.1"/>
    </source>
</evidence>